<evidence type="ECO:0000256" key="1">
    <source>
        <dbReference type="SAM" id="MobiDB-lite"/>
    </source>
</evidence>
<accession>A0A8S0ZE89</accession>
<reference evidence="2 3" key="1">
    <citation type="submission" date="2020-04" db="EMBL/GenBank/DDBJ databases">
        <authorList>
            <person name="Wallbank WR R."/>
            <person name="Pardo Diaz C."/>
            <person name="Kozak K."/>
            <person name="Martin S."/>
            <person name="Jiggins C."/>
            <person name="Moest M."/>
            <person name="Warren A I."/>
            <person name="Byers J.R.P. K."/>
            <person name="Montejo-Kovacevich G."/>
            <person name="Yen C E."/>
        </authorList>
    </citation>
    <scope>NUCLEOTIDE SEQUENCE [LARGE SCALE GENOMIC DNA]</scope>
</reference>
<dbReference type="EMBL" id="CADEBD010000288">
    <property type="protein sequence ID" value="CAB3231568.1"/>
    <property type="molecule type" value="Genomic_DNA"/>
</dbReference>
<evidence type="ECO:0000313" key="3">
    <source>
        <dbReference type="Proteomes" id="UP000494256"/>
    </source>
</evidence>
<gene>
    <name evidence="2" type="ORF">APLA_LOCUS5279</name>
</gene>
<sequence length="145" mass="15823">MAVSNQSTGETCNTSEETNINCACERNQGSPSTTERPPSPPILISDASNEELKIDSTKCTPFNCPLPKDSSSSCSGPCPGPSTLVCRNSSLPTCSDLNLSQICPRSCIKFKNTRPTHKSVQMQIPELRENSQECDAEMFNEHEHE</sequence>
<dbReference type="AlphaFoldDB" id="A0A8S0ZE89"/>
<dbReference type="OrthoDB" id="4369127at2759"/>
<comment type="caution">
    <text evidence="2">The sequence shown here is derived from an EMBL/GenBank/DDBJ whole genome shotgun (WGS) entry which is preliminary data.</text>
</comment>
<proteinExistence type="predicted"/>
<dbReference type="Proteomes" id="UP000494256">
    <property type="component" value="Unassembled WGS sequence"/>
</dbReference>
<evidence type="ECO:0000313" key="2">
    <source>
        <dbReference type="EMBL" id="CAB3231568.1"/>
    </source>
</evidence>
<protein>
    <submittedName>
        <fullName evidence="2">Uncharacterized protein</fullName>
    </submittedName>
</protein>
<feature type="region of interest" description="Disordered" evidence="1">
    <location>
        <begin position="24"/>
        <end position="45"/>
    </location>
</feature>
<name>A0A8S0ZE89_ARCPL</name>
<organism evidence="2 3">
    <name type="scientific">Arctia plantaginis</name>
    <name type="common">Wood tiger moth</name>
    <name type="synonym">Phalaena plantaginis</name>
    <dbReference type="NCBI Taxonomy" id="874455"/>
    <lineage>
        <taxon>Eukaryota</taxon>
        <taxon>Metazoa</taxon>
        <taxon>Ecdysozoa</taxon>
        <taxon>Arthropoda</taxon>
        <taxon>Hexapoda</taxon>
        <taxon>Insecta</taxon>
        <taxon>Pterygota</taxon>
        <taxon>Neoptera</taxon>
        <taxon>Endopterygota</taxon>
        <taxon>Lepidoptera</taxon>
        <taxon>Glossata</taxon>
        <taxon>Ditrysia</taxon>
        <taxon>Noctuoidea</taxon>
        <taxon>Erebidae</taxon>
        <taxon>Arctiinae</taxon>
        <taxon>Arctia</taxon>
    </lineage>
</organism>